<dbReference type="InterPro" id="IPR051454">
    <property type="entry name" value="RNA/ubiquinone_mod_enzymes"/>
</dbReference>
<dbReference type="PANTHER" id="PTHR30217">
    <property type="entry name" value="PEPTIDASE U32 FAMILY"/>
    <property type="match status" value="1"/>
</dbReference>
<keyword evidence="5" id="KW-1185">Reference proteome</keyword>
<evidence type="ECO:0000313" key="4">
    <source>
        <dbReference type="EMBL" id="MEQ2543845.1"/>
    </source>
</evidence>
<dbReference type="Proteomes" id="UP001460202">
    <property type="component" value="Unassembled WGS sequence"/>
</dbReference>
<dbReference type="EMBL" id="JBBMFL010000002">
    <property type="protein sequence ID" value="MEQ2543845.1"/>
    <property type="molecule type" value="Genomic_DNA"/>
</dbReference>
<dbReference type="PROSITE" id="PS01276">
    <property type="entry name" value="PEPTIDASE_U32"/>
    <property type="match status" value="1"/>
</dbReference>
<organism evidence="4 5">
    <name type="scientific">Alistipes intestinihominis</name>
    <dbReference type="NCBI Taxonomy" id="3133172"/>
    <lineage>
        <taxon>Bacteria</taxon>
        <taxon>Pseudomonadati</taxon>
        <taxon>Bacteroidota</taxon>
        <taxon>Bacteroidia</taxon>
        <taxon>Bacteroidales</taxon>
        <taxon>Rikenellaceae</taxon>
        <taxon>Alistipes</taxon>
    </lineage>
</organism>
<keyword evidence="2" id="KW-0378">Hydrolase</keyword>
<dbReference type="PANTHER" id="PTHR30217:SF6">
    <property type="entry name" value="TRNA HYDROXYLATION PROTEIN P"/>
    <property type="match status" value="1"/>
</dbReference>
<name>A0ABV1GTX4_9BACT</name>
<proteinExistence type="inferred from homology"/>
<evidence type="ECO:0000256" key="2">
    <source>
        <dbReference type="ARBA" id="ARBA00022801"/>
    </source>
</evidence>
<dbReference type="RefSeq" id="WP_349093730.1">
    <property type="nucleotide sequence ID" value="NZ_JBBMFL010000002.1"/>
</dbReference>
<accession>A0ABV1GTX4</accession>
<reference evidence="4 5" key="1">
    <citation type="submission" date="2024-03" db="EMBL/GenBank/DDBJ databases">
        <title>Human intestinal bacterial collection.</title>
        <authorList>
            <person name="Pauvert C."/>
            <person name="Hitch T.C.A."/>
            <person name="Clavel T."/>
        </authorList>
    </citation>
    <scope>NUCLEOTIDE SEQUENCE [LARGE SCALE GENOMIC DNA]</scope>
    <source>
        <strain evidence="4 5">CLA-KB-H122</strain>
    </source>
</reference>
<comment type="caution">
    <text evidence="4">The sequence shown here is derived from an EMBL/GenBank/DDBJ whole genome shotgun (WGS) entry which is preliminary data.</text>
</comment>
<dbReference type="InterPro" id="IPR001539">
    <property type="entry name" value="Peptidase_U32"/>
</dbReference>
<dbReference type="Pfam" id="PF01136">
    <property type="entry name" value="Peptidase_U32"/>
    <property type="match status" value="1"/>
</dbReference>
<gene>
    <name evidence="4" type="ORF">WMO46_02625</name>
</gene>
<sequence length="416" mass="45207">MKRSDIEIMAPVGSYESLAAAIQAGADAVYFGVGKLNMRSASAANFTLDDLSKIVATARGAGVKSYLTVNTVVYEDEIAEVHAVIDRAKAAGVDAVIASDLAAILYARRIGQEVHISTQCNVSNSEAVRFFAQWADTVVLARELTLEQVAEIHRKIAREEIRGPRGELVQIEMFAHGALCMSVSGKCYLSLYETNCSANRGACRQLCRRKYTVTDKETGAQLDIDGRYVLSPKDLCTVDFLDKMIAAGVRVLKIEGRARGAEYVRRVVGCYDEALRALEAGSYTPALAAELKERLRTVFNRGFWEGYYAGRPVVEHSPAYGSSATQRKVYVGKVVNFYKKLSVAEVLVEAAPLSVGEPIFFLGATTGVAEQTLEELHGPDSSPADSVAQGELCAIRTPGVIRRGDQLYKFVPADKV</sequence>
<protein>
    <submittedName>
        <fullName evidence="4">Peptidase U32 family protein</fullName>
    </submittedName>
</protein>
<keyword evidence="1" id="KW-0645">Protease</keyword>
<evidence type="ECO:0000313" key="5">
    <source>
        <dbReference type="Proteomes" id="UP001460202"/>
    </source>
</evidence>
<comment type="similarity">
    <text evidence="3">Belongs to the peptidase U32 family.</text>
</comment>
<evidence type="ECO:0000256" key="3">
    <source>
        <dbReference type="ARBA" id="ARBA00038374"/>
    </source>
</evidence>
<evidence type="ECO:0000256" key="1">
    <source>
        <dbReference type="ARBA" id="ARBA00022670"/>
    </source>
</evidence>